<dbReference type="Proteomes" id="UP001596504">
    <property type="component" value="Unassembled WGS sequence"/>
</dbReference>
<sequence length="164" mass="17503">MRVRHEGRGAVLAIVALLAAAIPGTAMASTSAAAPKPPRHCSFFYSTGATKCYGSFAEATHQSRSRAAGGDVIQATLFDGENFSGGSFTVYGSELCEKDGVVNFQINLPDGWKDVVTSVQPWGNCWIWLYPEPDLGGDRDGPFKENTSHVGDLMNDRTESVGLS</sequence>
<proteinExistence type="predicted"/>
<feature type="signal peptide" evidence="2">
    <location>
        <begin position="1"/>
        <end position="28"/>
    </location>
</feature>
<evidence type="ECO:0000313" key="3">
    <source>
        <dbReference type="EMBL" id="MFC7341723.1"/>
    </source>
</evidence>
<feature type="region of interest" description="Disordered" evidence="1">
    <location>
        <begin position="139"/>
        <end position="164"/>
    </location>
</feature>
<accession>A0ABW2LJ23</accession>
<dbReference type="InterPro" id="IPR011024">
    <property type="entry name" value="G_crystallin-like"/>
</dbReference>
<dbReference type="Gene3D" id="2.60.20.10">
    <property type="entry name" value="Crystallins"/>
    <property type="match status" value="1"/>
</dbReference>
<comment type="caution">
    <text evidence="3">The sequence shown here is derived from an EMBL/GenBank/DDBJ whole genome shotgun (WGS) entry which is preliminary data.</text>
</comment>
<keyword evidence="2" id="KW-0732">Signal</keyword>
<dbReference type="EMBL" id="JBHTCJ010000004">
    <property type="protein sequence ID" value="MFC7341723.1"/>
    <property type="molecule type" value="Genomic_DNA"/>
</dbReference>
<dbReference type="SUPFAM" id="SSF49695">
    <property type="entry name" value="gamma-Crystallin-like"/>
    <property type="match status" value="1"/>
</dbReference>
<organism evidence="3 4">
    <name type="scientific">Saccharopolyspora griseoalba</name>
    <dbReference type="NCBI Taxonomy" id="1431848"/>
    <lineage>
        <taxon>Bacteria</taxon>
        <taxon>Bacillati</taxon>
        <taxon>Actinomycetota</taxon>
        <taxon>Actinomycetes</taxon>
        <taxon>Pseudonocardiales</taxon>
        <taxon>Pseudonocardiaceae</taxon>
        <taxon>Saccharopolyspora</taxon>
    </lineage>
</organism>
<protein>
    <submittedName>
        <fullName evidence="3">Uncharacterized protein</fullName>
    </submittedName>
</protein>
<evidence type="ECO:0000256" key="2">
    <source>
        <dbReference type="SAM" id="SignalP"/>
    </source>
</evidence>
<dbReference type="RefSeq" id="WP_380666886.1">
    <property type="nucleotide sequence ID" value="NZ_JBHTCJ010000004.1"/>
</dbReference>
<feature type="compositionally biased region" description="Basic and acidic residues" evidence="1">
    <location>
        <begin position="154"/>
        <end position="164"/>
    </location>
</feature>
<name>A0ABW2LJ23_9PSEU</name>
<gene>
    <name evidence="3" type="ORF">ACFQRI_09895</name>
</gene>
<keyword evidence="4" id="KW-1185">Reference proteome</keyword>
<evidence type="ECO:0000313" key="4">
    <source>
        <dbReference type="Proteomes" id="UP001596504"/>
    </source>
</evidence>
<feature type="chain" id="PRO_5046832764" evidence="2">
    <location>
        <begin position="29"/>
        <end position="164"/>
    </location>
</feature>
<reference evidence="4" key="1">
    <citation type="journal article" date="2019" name="Int. J. Syst. Evol. Microbiol.">
        <title>The Global Catalogue of Microorganisms (GCM) 10K type strain sequencing project: providing services to taxonomists for standard genome sequencing and annotation.</title>
        <authorList>
            <consortium name="The Broad Institute Genomics Platform"/>
            <consortium name="The Broad Institute Genome Sequencing Center for Infectious Disease"/>
            <person name="Wu L."/>
            <person name="Ma J."/>
        </authorList>
    </citation>
    <scope>NUCLEOTIDE SEQUENCE [LARGE SCALE GENOMIC DNA]</scope>
    <source>
        <strain evidence="4">WLHS5</strain>
    </source>
</reference>
<evidence type="ECO:0000256" key="1">
    <source>
        <dbReference type="SAM" id="MobiDB-lite"/>
    </source>
</evidence>